<dbReference type="GeneID" id="17252965"/>
<sequence>MIAALPALAASHAVLSPLRPLAPQQITMALDQKANAMFDTVDARDKRPDFITSLETRDKLTAAFLVHGVVVSGLNVIGLYDRYEYVAIGMAGFIGLTSAAVGWYELCAGITEDDDRPGFAHERAIMLYTTSYLAGVMWLSLRFSPLYPASLVPLDNLLCAVSILVYLYGLVSPAATLVCLREQLTPTEVLRMKGMVVSGLVGSVFLLETTALLLHEADWWGHVTARYPAQSVLEPSVTVFAAYAVEAGVFIHRLARRGVVTFADAVPFYGKVLLPLLTLLPMACLFAYRHDEVSFWEFLFLDWE</sequence>
<feature type="transmembrane region" description="Helical" evidence="1">
    <location>
        <begin position="266"/>
        <end position="288"/>
    </location>
</feature>
<feature type="transmembrane region" description="Helical" evidence="1">
    <location>
        <begin position="163"/>
        <end position="180"/>
    </location>
</feature>
<keyword evidence="3" id="KW-1185">Reference proteome</keyword>
<keyword evidence="1" id="KW-0472">Membrane</keyword>
<accession>A0A0D3I663</accession>
<organism evidence="2 3">
    <name type="scientific">Emiliania huxleyi (strain CCMP1516)</name>
    <dbReference type="NCBI Taxonomy" id="280463"/>
    <lineage>
        <taxon>Eukaryota</taxon>
        <taxon>Haptista</taxon>
        <taxon>Haptophyta</taxon>
        <taxon>Prymnesiophyceae</taxon>
        <taxon>Isochrysidales</taxon>
        <taxon>Noelaerhabdaceae</taxon>
        <taxon>Emiliania</taxon>
    </lineage>
</organism>
<dbReference type="EnsemblProtists" id="EOD06748">
    <property type="protein sequence ID" value="EOD06748"/>
    <property type="gene ID" value="EMIHUDRAFT_218791"/>
</dbReference>
<evidence type="ECO:0000256" key="1">
    <source>
        <dbReference type="SAM" id="Phobius"/>
    </source>
</evidence>
<keyword evidence="1" id="KW-1133">Transmembrane helix</keyword>
<feature type="transmembrane region" description="Helical" evidence="1">
    <location>
        <begin position="86"/>
        <end position="104"/>
    </location>
</feature>
<dbReference type="HOGENOM" id="CLU_916547_0_0_1"/>
<keyword evidence="1" id="KW-0812">Transmembrane</keyword>
<feature type="transmembrane region" description="Helical" evidence="1">
    <location>
        <begin position="125"/>
        <end position="143"/>
    </location>
</feature>
<proteinExistence type="predicted"/>
<dbReference type="AlphaFoldDB" id="A0A0D3I663"/>
<name>A0A0D3I663_EMIH1</name>
<reference evidence="3" key="1">
    <citation type="journal article" date="2013" name="Nature">
        <title>Pan genome of the phytoplankton Emiliania underpins its global distribution.</title>
        <authorList>
            <person name="Read B.A."/>
            <person name="Kegel J."/>
            <person name="Klute M.J."/>
            <person name="Kuo A."/>
            <person name="Lefebvre S.C."/>
            <person name="Maumus F."/>
            <person name="Mayer C."/>
            <person name="Miller J."/>
            <person name="Monier A."/>
            <person name="Salamov A."/>
            <person name="Young J."/>
            <person name="Aguilar M."/>
            <person name="Claverie J.M."/>
            <person name="Frickenhaus S."/>
            <person name="Gonzalez K."/>
            <person name="Herman E.K."/>
            <person name="Lin Y.C."/>
            <person name="Napier J."/>
            <person name="Ogata H."/>
            <person name="Sarno A.F."/>
            <person name="Shmutz J."/>
            <person name="Schroeder D."/>
            <person name="de Vargas C."/>
            <person name="Verret F."/>
            <person name="von Dassow P."/>
            <person name="Valentin K."/>
            <person name="Van de Peer Y."/>
            <person name="Wheeler G."/>
            <person name="Dacks J.B."/>
            <person name="Delwiche C.F."/>
            <person name="Dyhrman S.T."/>
            <person name="Glockner G."/>
            <person name="John U."/>
            <person name="Richards T."/>
            <person name="Worden A.Z."/>
            <person name="Zhang X."/>
            <person name="Grigoriev I.V."/>
            <person name="Allen A.E."/>
            <person name="Bidle K."/>
            <person name="Borodovsky M."/>
            <person name="Bowler C."/>
            <person name="Brownlee C."/>
            <person name="Cock J.M."/>
            <person name="Elias M."/>
            <person name="Gladyshev V.N."/>
            <person name="Groth M."/>
            <person name="Guda C."/>
            <person name="Hadaegh A."/>
            <person name="Iglesias-Rodriguez M.D."/>
            <person name="Jenkins J."/>
            <person name="Jones B.M."/>
            <person name="Lawson T."/>
            <person name="Leese F."/>
            <person name="Lindquist E."/>
            <person name="Lobanov A."/>
            <person name="Lomsadze A."/>
            <person name="Malik S.B."/>
            <person name="Marsh M.E."/>
            <person name="Mackinder L."/>
            <person name="Mock T."/>
            <person name="Mueller-Roeber B."/>
            <person name="Pagarete A."/>
            <person name="Parker M."/>
            <person name="Probert I."/>
            <person name="Quesneville H."/>
            <person name="Raines C."/>
            <person name="Rensing S.A."/>
            <person name="Riano-Pachon D.M."/>
            <person name="Richier S."/>
            <person name="Rokitta S."/>
            <person name="Shiraiwa Y."/>
            <person name="Soanes D.M."/>
            <person name="van der Giezen M."/>
            <person name="Wahlund T.M."/>
            <person name="Williams B."/>
            <person name="Wilson W."/>
            <person name="Wolfe G."/>
            <person name="Wurch L.L."/>
        </authorList>
    </citation>
    <scope>NUCLEOTIDE SEQUENCE</scope>
</reference>
<protein>
    <submittedName>
        <fullName evidence="2">Uncharacterized protein</fullName>
    </submittedName>
</protein>
<feature type="transmembrane region" description="Helical" evidence="1">
    <location>
        <begin position="192"/>
        <end position="215"/>
    </location>
</feature>
<dbReference type="PaxDb" id="2903-EOD06748"/>
<dbReference type="KEGG" id="ehx:EMIHUDRAFT_218791"/>
<evidence type="ECO:0000313" key="2">
    <source>
        <dbReference type="EnsemblProtists" id="EOD06748"/>
    </source>
</evidence>
<dbReference type="Proteomes" id="UP000013827">
    <property type="component" value="Unassembled WGS sequence"/>
</dbReference>
<evidence type="ECO:0000313" key="3">
    <source>
        <dbReference type="Proteomes" id="UP000013827"/>
    </source>
</evidence>
<reference evidence="2" key="2">
    <citation type="submission" date="2024-10" db="UniProtKB">
        <authorList>
            <consortium name="EnsemblProtists"/>
        </authorList>
    </citation>
    <scope>IDENTIFICATION</scope>
</reference>
<feature type="transmembrane region" description="Helical" evidence="1">
    <location>
        <begin position="235"/>
        <end position="254"/>
    </location>
</feature>
<feature type="transmembrane region" description="Helical" evidence="1">
    <location>
        <begin position="60"/>
        <end position="80"/>
    </location>
</feature>
<dbReference type="RefSeq" id="XP_005759177.1">
    <property type="nucleotide sequence ID" value="XM_005759120.1"/>
</dbReference>